<dbReference type="InterPro" id="IPR058331">
    <property type="entry name" value="DUF8018"/>
</dbReference>
<dbReference type="Proteomes" id="UP000290289">
    <property type="component" value="Chromosome 2"/>
</dbReference>
<accession>A0A498KI80</accession>
<sequence length="254" mass="28671">MGRKQVHLGGDSVCSIELRLLAKFDFPEAEDIQFSCIKAQDFFEIMVEIVQHMAGLDLVGDWMGCRARAIYNPRNEKIRVAFQGALLGLWFCFFAASFCFSNGETIEVTGEQAAAKAFSELQRAEAAEEKFKLPPHKPFFKKPPPPKIFPPKPFFKPLPPPAPVYKIPPYKKGPPPVPVVEEKPFLKKPIFHPLPKFKKPLPPPIPVYKKPLPPPVPVYKKPFPPPIFKKPIPKFKKPFPPHPFLGKPLPPTVP</sequence>
<protein>
    <recommendedName>
        <fullName evidence="1">DUF8018 domain-containing protein</fullName>
    </recommendedName>
</protein>
<feature type="domain" description="DUF8018" evidence="1">
    <location>
        <begin position="7"/>
        <end position="75"/>
    </location>
</feature>
<evidence type="ECO:0000313" key="2">
    <source>
        <dbReference type="EMBL" id="RXI05282.1"/>
    </source>
</evidence>
<dbReference type="AlphaFoldDB" id="A0A498KI80"/>
<dbReference type="InterPro" id="IPR052694">
    <property type="entry name" value="Mt_uS3-like"/>
</dbReference>
<organism evidence="2 3">
    <name type="scientific">Malus domestica</name>
    <name type="common">Apple</name>
    <name type="synonym">Pyrus malus</name>
    <dbReference type="NCBI Taxonomy" id="3750"/>
    <lineage>
        <taxon>Eukaryota</taxon>
        <taxon>Viridiplantae</taxon>
        <taxon>Streptophyta</taxon>
        <taxon>Embryophyta</taxon>
        <taxon>Tracheophyta</taxon>
        <taxon>Spermatophyta</taxon>
        <taxon>Magnoliopsida</taxon>
        <taxon>eudicotyledons</taxon>
        <taxon>Gunneridae</taxon>
        <taxon>Pentapetalae</taxon>
        <taxon>rosids</taxon>
        <taxon>fabids</taxon>
        <taxon>Rosales</taxon>
        <taxon>Rosaceae</taxon>
        <taxon>Amygdaloideae</taxon>
        <taxon>Maleae</taxon>
        <taxon>Malus</taxon>
    </lineage>
</organism>
<evidence type="ECO:0000313" key="3">
    <source>
        <dbReference type="Proteomes" id="UP000290289"/>
    </source>
</evidence>
<proteinExistence type="predicted"/>
<dbReference type="EMBL" id="RDQH01000328">
    <property type="protein sequence ID" value="RXI05282.1"/>
    <property type="molecule type" value="Genomic_DNA"/>
</dbReference>
<gene>
    <name evidence="2" type="ORF">DVH24_006539</name>
</gene>
<dbReference type="STRING" id="3750.A0A498KI80"/>
<comment type="caution">
    <text evidence="2">The sequence shown here is derived from an EMBL/GenBank/DDBJ whole genome shotgun (WGS) entry which is preliminary data.</text>
</comment>
<keyword evidence="3" id="KW-1185">Reference proteome</keyword>
<dbReference type="Pfam" id="PF26057">
    <property type="entry name" value="DUF8018"/>
    <property type="match status" value="1"/>
</dbReference>
<dbReference type="PANTHER" id="PTHR35289:SF1">
    <property type="entry name" value="ATP SYNTHASE 9 MITOCHONDRIAL-RELATED"/>
    <property type="match status" value="1"/>
</dbReference>
<dbReference type="PANTHER" id="PTHR35289">
    <property type="entry name" value="TRANSMEMBRANE PROTEIN"/>
    <property type="match status" value="1"/>
</dbReference>
<reference evidence="2 3" key="1">
    <citation type="submission" date="2018-10" db="EMBL/GenBank/DDBJ databases">
        <title>A high-quality apple genome assembly.</title>
        <authorList>
            <person name="Hu J."/>
        </authorList>
    </citation>
    <scope>NUCLEOTIDE SEQUENCE [LARGE SCALE GENOMIC DNA]</scope>
    <source>
        <strain evidence="3">cv. HFTH1</strain>
        <tissue evidence="2">Young leaf</tissue>
    </source>
</reference>
<evidence type="ECO:0000259" key="1">
    <source>
        <dbReference type="Pfam" id="PF26057"/>
    </source>
</evidence>
<name>A0A498KI80_MALDO</name>